<evidence type="ECO:0000313" key="1">
    <source>
        <dbReference type="EMBL" id="RGO13102.1"/>
    </source>
</evidence>
<comment type="caution">
    <text evidence="1">The sequence shown here is derived from an EMBL/GenBank/DDBJ whole genome shotgun (WGS) entry which is preliminary data.</text>
</comment>
<organism evidence="1 2">
    <name type="scientific">Thomasclavelia spiroformis</name>
    <dbReference type="NCBI Taxonomy" id="29348"/>
    <lineage>
        <taxon>Bacteria</taxon>
        <taxon>Bacillati</taxon>
        <taxon>Bacillota</taxon>
        <taxon>Erysipelotrichia</taxon>
        <taxon>Erysipelotrichales</taxon>
        <taxon>Coprobacillaceae</taxon>
        <taxon>Thomasclavelia</taxon>
    </lineage>
</organism>
<sequence>MISQSSTQVLNQIENNVKKSKSIIENKKITFQNNYLNRVKAIDFILSSKSDFRTIQSLKQIKQLMNIEYIHIIKLSS</sequence>
<accession>A0A3E5FUP5</accession>
<gene>
    <name evidence="1" type="ORF">DXB31_01365</name>
</gene>
<evidence type="ECO:0000313" key="2">
    <source>
        <dbReference type="Proteomes" id="UP000261087"/>
    </source>
</evidence>
<proteinExistence type="predicted"/>
<dbReference type="AlphaFoldDB" id="A0A3E5FUP5"/>
<protein>
    <submittedName>
        <fullName evidence="1">Uncharacterized protein</fullName>
    </submittedName>
</protein>
<dbReference type="EMBL" id="QSVF01000002">
    <property type="protein sequence ID" value="RGO13102.1"/>
    <property type="molecule type" value="Genomic_DNA"/>
</dbReference>
<name>A0A3E5FUP5_9FIRM</name>
<dbReference type="Proteomes" id="UP000261087">
    <property type="component" value="Unassembled WGS sequence"/>
</dbReference>
<reference evidence="1 2" key="1">
    <citation type="submission" date="2018-08" db="EMBL/GenBank/DDBJ databases">
        <title>A genome reference for cultivated species of the human gut microbiota.</title>
        <authorList>
            <person name="Zou Y."/>
            <person name="Xue W."/>
            <person name="Luo G."/>
        </authorList>
    </citation>
    <scope>NUCLEOTIDE SEQUENCE [LARGE SCALE GENOMIC DNA]</scope>
    <source>
        <strain evidence="1 2">OM02-6</strain>
    </source>
</reference>